<organism evidence="2 3">
    <name type="scientific">Mycobacterium adipatum</name>
    <dbReference type="NCBI Taxonomy" id="1682113"/>
    <lineage>
        <taxon>Bacteria</taxon>
        <taxon>Bacillati</taxon>
        <taxon>Actinomycetota</taxon>
        <taxon>Actinomycetes</taxon>
        <taxon>Mycobacteriales</taxon>
        <taxon>Mycobacteriaceae</taxon>
        <taxon>Mycobacterium</taxon>
    </lineage>
</organism>
<dbReference type="Proteomes" id="UP000077143">
    <property type="component" value="Chromosome"/>
</dbReference>
<dbReference type="AlphaFoldDB" id="A0A172UND4"/>
<dbReference type="OrthoDB" id="5243838at2"/>
<proteinExistence type="predicted"/>
<evidence type="ECO:0000313" key="2">
    <source>
        <dbReference type="EMBL" id="ANE80799.1"/>
    </source>
</evidence>
<keyword evidence="2" id="KW-0808">Transferase</keyword>
<dbReference type="RefSeq" id="WP_067997663.1">
    <property type="nucleotide sequence ID" value="NZ_CP015596.1"/>
</dbReference>
<keyword evidence="3" id="KW-1185">Reference proteome</keyword>
<evidence type="ECO:0000259" key="1">
    <source>
        <dbReference type="Pfam" id="PF00535"/>
    </source>
</evidence>
<dbReference type="InterPro" id="IPR001173">
    <property type="entry name" value="Glyco_trans_2-like"/>
</dbReference>
<dbReference type="EMBL" id="CP015596">
    <property type="protein sequence ID" value="ANE80799.1"/>
    <property type="molecule type" value="Genomic_DNA"/>
</dbReference>
<dbReference type="PANTHER" id="PTHR43646">
    <property type="entry name" value="GLYCOSYLTRANSFERASE"/>
    <property type="match status" value="1"/>
</dbReference>
<protein>
    <submittedName>
        <fullName evidence="2">Glycosyl transferase family A</fullName>
    </submittedName>
</protein>
<reference evidence="2 3" key="1">
    <citation type="submission" date="2016-05" db="EMBL/GenBank/DDBJ databases">
        <title>Complete genome sequence of a phthalic acid esters degrading Mycobacterium sp. YC-RL4.</title>
        <authorList>
            <person name="Ren L."/>
            <person name="Fan S."/>
            <person name="Ruth N."/>
            <person name="Jia Y."/>
            <person name="Wang J."/>
            <person name="Qiao C."/>
        </authorList>
    </citation>
    <scope>NUCLEOTIDE SEQUENCE [LARGE SCALE GENOMIC DNA]</scope>
    <source>
        <strain evidence="2 3">YC-RL4</strain>
    </source>
</reference>
<evidence type="ECO:0000313" key="3">
    <source>
        <dbReference type="Proteomes" id="UP000077143"/>
    </source>
</evidence>
<name>A0A172UND4_9MYCO</name>
<accession>A0A172UND4</accession>
<feature type="domain" description="Glycosyltransferase 2-like" evidence="1">
    <location>
        <begin position="8"/>
        <end position="138"/>
    </location>
</feature>
<dbReference type="Gene3D" id="3.90.550.10">
    <property type="entry name" value="Spore Coat Polysaccharide Biosynthesis Protein SpsA, Chain A"/>
    <property type="match status" value="1"/>
</dbReference>
<dbReference type="KEGG" id="madi:A7U43_17165"/>
<gene>
    <name evidence="2" type="ORF">A7U43_17165</name>
</gene>
<dbReference type="Pfam" id="PF00535">
    <property type="entry name" value="Glycos_transf_2"/>
    <property type="match status" value="1"/>
</dbReference>
<dbReference type="PANTHER" id="PTHR43646:SF6">
    <property type="entry name" value="PRE-MYCOFACTOCIN GLYCOSYLTRANSFERASE"/>
    <property type="match status" value="1"/>
</dbReference>
<sequence length="310" mass="33711">MAKQSIDVIIPVRDMAEHLPKLLQPLLDQLSDGDRVTVVNDASTDETEAVARALGAQVVTVTESRGPYYARQLAASGSIADILLFIDGRCRPLPGLLDAHRALQNRPGVALSCTNVRTVSGPTVAARMAARMQPFMLPRGGGAMKATIGMVPPKPDYYPTANLGIDRIAFAKVGGFRAMRGGGDLDICWRIQEQTDGTIATDTRVLMEWEPRASMRDMGSQWKRYGHSNAYLRWAHRHESGGAAGHPSAKLSPTEAWRTLRAEMRRPVGELAANAVVGLAFQYGFVSAWLKRSEFEMPARFDVAPGPDSG</sequence>
<dbReference type="InterPro" id="IPR029044">
    <property type="entry name" value="Nucleotide-diphossugar_trans"/>
</dbReference>
<dbReference type="STRING" id="1682113.A7U43_17165"/>
<dbReference type="SUPFAM" id="SSF53448">
    <property type="entry name" value="Nucleotide-diphospho-sugar transferases"/>
    <property type="match status" value="1"/>
</dbReference>
<dbReference type="GO" id="GO:0016740">
    <property type="term" value="F:transferase activity"/>
    <property type="evidence" value="ECO:0007669"/>
    <property type="project" value="UniProtKB-KW"/>
</dbReference>
<dbReference type="CDD" id="cd00761">
    <property type="entry name" value="Glyco_tranf_GTA_type"/>
    <property type="match status" value="1"/>
</dbReference>